<evidence type="ECO:0000313" key="2">
    <source>
        <dbReference type="Proteomes" id="UP000236291"/>
    </source>
</evidence>
<dbReference type="GO" id="GO:0016787">
    <property type="term" value="F:hydrolase activity"/>
    <property type="evidence" value="ECO:0007669"/>
    <property type="project" value="UniProtKB-KW"/>
</dbReference>
<reference evidence="1 2" key="1">
    <citation type="journal article" date="2014" name="Am. J. Bot.">
        <title>Genome assembly and annotation for red clover (Trifolium pratense; Fabaceae).</title>
        <authorList>
            <person name="Istvanek J."/>
            <person name="Jaros M."/>
            <person name="Krenek A."/>
            <person name="Repkova J."/>
        </authorList>
    </citation>
    <scope>NUCLEOTIDE SEQUENCE [LARGE SCALE GENOMIC DNA]</scope>
    <source>
        <strain evidence="2">cv. Tatra</strain>
        <tissue evidence="1">Young leaves</tissue>
    </source>
</reference>
<dbReference type="Proteomes" id="UP000236291">
    <property type="component" value="Unassembled WGS sequence"/>
</dbReference>
<dbReference type="STRING" id="57577.A0A2K3PHA2"/>
<keyword evidence="1" id="KW-0378">Hydrolase</keyword>
<sequence>MAVTTFIKILKKFKVVAVIHDFAYKLRKKNTVGCKSYIETTTYTILVVIENQILQKGDITIDNNDENTTLVDVDIFAGDQIILRDSEIHENRDIADELCNEEKGTGTRHTEGGFHGTLLTSNVSSQVV</sequence>
<gene>
    <name evidence="1" type="ORF">L195_g011357</name>
</gene>
<reference evidence="1 2" key="2">
    <citation type="journal article" date="2017" name="Front. Plant Sci.">
        <title>Gene Classification and Mining of Molecular Markers Useful in Red Clover (Trifolium pratense) Breeding.</title>
        <authorList>
            <person name="Istvanek J."/>
            <person name="Dluhosova J."/>
            <person name="Dluhos P."/>
            <person name="Patkova L."/>
            <person name="Nedelnik J."/>
            <person name="Repkova J."/>
        </authorList>
    </citation>
    <scope>NUCLEOTIDE SEQUENCE [LARGE SCALE GENOMIC DNA]</scope>
    <source>
        <strain evidence="2">cv. Tatra</strain>
        <tissue evidence="1">Young leaves</tissue>
    </source>
</reference>
<organism evidence="1 2">
    <name type="scientific">Trifolium pratense</name>
    <name type="common">Red clover</name>
    <dbReference type="NCBI Taxonomy" id="57577"/>
    <lineage>
        <taxon>Eukaryota</taxon>
        <taxon>Viridiplantae</taxon>
        <taxon>Streptophyta</taxon>
        <taxon>Embryophyta</taxon>
        <taxon>Tracheophyta</taxon>
        <taxon>Spermatophyta</taxon>
        <taxon>Magnoliopsida</taxon>
        <taxon>eudicotyledons</taxon>
        <taxon>Gunneridae</taxon>
        <taxon>Pentapetalae</taxon>
        <taxon>rosids</taxon>
        <taxon>fabids</taxon>
        <taxon>Fabales</taxon>
        <taxon>Fabaceae</taxon>
        <taxon>Papilionoideae</taxon>
        <taxon>50 kb inversion clade</taxon>
        <taxon>NPAAA clade</taxon>
        <taxon>Hologalegina</taxon>
        <taxon>IRL clade</taxon>
        <taxon>Trifolieae</taxon>
        <taxon>Trifolium</taxon>
    </lineage>
</organism>
<dbReference type="AlphaFoldDB" id="A0A2K3PHA2"/>
<name>A0A2K3PHA2_TRIPR</name>
<comment type="caution">
    <text evidence="1">The sequence shown here is derived from an EMBL/GenBank/DDBJ whole genome shotgun (WGS) entry which is preliminary data.</text>
</comment>
<proteinExistence type="predicted"/>
<accession>A0A2K3PHA2</accession>
<protein>
    <submittedName>
        <fullName evidence="1">Ubiquitin carboxyl-terminal hydrolase 26-like protein</fullName>
    </submittedName>
</protein>
<evidence type="ECO:0000313" key="1">
    <source>
        <dbReference type="EMBL" id="PNY14673.1"/>
    </source>
</evidence>
<dbReference type="EMBL" id="ASHM01007049">
    <property type="protein sequence ID" value="PNY14673.1"/>
    <property type="molecule type" value="Genomic_DNA"/>
</dbReference>